<feature type="domain" description="HTH tetR-type" evidence="3">
    <location>
        <begin position="7"/>
        <end position="67"/>
    </location>
</feature>
<evidence type="ECO:0000313" key="5">
    <source>
        <dbReference type="Proteomes" id="UP000027821"/>
    </source>
</evidence>
<dbReference type="InterPro" id="IPR009057">
    <property type="entry name" value="Homeodomain-like_sf"/>
</dbReference>
<evidence type="ECO:0000259" key="3">
    <source>
        <dbReference type="PROSITE" id="PS50977"/>
    </source>
</evidence>
<dbReference type="RefSeq" id="WP_035072616.1">
    <property type="nucleotide sequence ID" value="NZ_JMIH01000016.1"/>
</dbReference>
<organism evidence="4 5">
    <name type="scientific">Anditalea andensis</name>
    <dbReference type="NCBI Taxonomy" id="1048983"/>
    <lineage>
        <taxon>Bacteria</taxon>
        <taxon>Pseudomonadati</taxon>
        <taxon>Bacteroidota</taxon>
        <taxon>Cytophagia</taxon>
        <taxon>Cytophagales</taxon>
        <taxon>Cytophagaceae</taxon>
        <taxon>Anditalea</taxon>
    </lineage>
</organism>
<dbReference type="GO" id="GO:0003677">
    <property type="term" value="F:DNA binding"/>
    <property type="evidence" value="ECO:0007669"/>
    <property type="project" value="UniProtKB-UniRule"/>
</dbReference>
<keyword evidence="5" id="KW-1185">Reference proteome</keyword>
<dbReference type="InterPro" id="IPR050109">
    <property type="entry name" value="HTH-type_TetR-like_transc_reg"/>
</dbReference>
<dbReference type="PROSITE" id="PS50977">
    <property type="entry name" value="HTH_TETR_2"/>
    <property type="match status" value="1"/>
</dbReference>
<reference evidence="4 5" key="1">
    <citation type="submission" date="2014-04" db="EMBL/GenBank/DDBJ databases">
        <title>Characterization and application of a salt tolerant electro-active bacterium.</title>
        <authorList>
            <person name="Yang L."/>
            <person name="Wei S."/>
            <person name="Tay Q.X.M."/>
        </authorList>
    </citation>
    <scope>NUCLEOTIDE SEQUENCE [LARGE SCALE GENOMIC DNA]</scope>
    <source>
        <strain evidence="4 5">LY1</strain>
    </source>
</reference>
<accession>A0A074LJG7</accession>
<dbReference type="PANTHER" id="PTHR30328:SF54">
    <property type="entry name" value="HTH-TYPE TRANSCRIPTIONAL REPRESSOR SCO4008"/>
    <property type="match status" value="1"/>
</dbReference>
<dbReference type="OrthoDB" id="881297at2"/>
<dbReference type="Pfam" id="PF00440">
    <property type="entry name" value="TetR_N"/>
    <property type="match status" value="1"/>
</dbReference>
<comment type="caution">
    <text evidence="4">The sequence shown here is derived from an EMBL/GenBank/DDBJ whole genome shotgun (WGS) entry which is preliminary data.</text>
</comment>
<dbReference type="Proteomes" id="UP000027821">
    <property type="component" value="Unassembled WGS sequence"/>
</dbReference>
<evidence type="ECO:0000256" key="2">
    <source>
        <dbReference type="PROSITE-ProRule" id="PRU00335"/>
    </source>
</evidence>
<evidence type="ECO:0000256" key="1">
    <source>
        <dbReference type="ARBA" id="ARBA00023125"/>
    </source>
</evidence>
<dbReference type="EMBL" id="JMIH01000016">
    <property type="protein sequence ID" value="KEO73947.1"/>
    <property type="molecule type" value="Genomic_DNA"/>
</dbReference>
<dbReference type="STRING" id="1048983.EL17_07275"/>
<dbReference type="Gene3D" id="1.10.357.10">
    <property type="entry name" value="Tetracycline Repressor, domain 2"/>
    <property type="match status" value="1"/>
</dbReference>
<gene>
    <name evidence="4" type="ORF">EL17_07275</name>
</gene>
<dbReference type="eggNOG" id="COG1309">
    <property type="taxonomic scope" value="Bacteria"/>
</dbReference>
<protein>
    <submittedName>
        <fullName evidence="4">TetR family transcriptional regulator</fullName>
    </submittedName>
</protein>
<keyword evidence="1 2" id="KW-0238">DNA-binding</keyword>
<name>A0A074LJG7_9BACT</name>
<evidence type="ECO:0000313" key="4">
    <source>
        <dbReference type="EMBL" id="KEO73947.1"/>
    </source>
</evidence>
<sequence length="234" mass="27051">MGVYERQQKEKDILAAAIKLFSAKGYATCKMDDVAKEAKMSKGLIYFYYKNKEDLYMAVTRKAFEELKDLFSKTLIKGKGKKGIEVITDLVENYFIFTQQHKMYHESILNFMNILGMYNDPSLRKKIDPLILESTNFVKLTEIQYEPAKYGTQMISLGVRDGSMRPDLQPEITFYTVWTMMIGYEKLKGPIDYENKELKISGESWKHGFIKLLHDMLKGTVQGQKPQAVQGSLF</sequence>
<dbReference type="PANTHER" id="PTHR30328">
    <property type="entry name" value="TRANSCRIPTIONAL REPRESSOR"/>
    <property type="match status" value="1"/>
</dbReference>
<feature type="DNA-binding region" description="H-T-H motif" evidence="2">
    <location>
        <begin position="30"/>
        <end position="49"/>
    </location>
</feature>
<proteinExistence type="predicted"/>
<dbReference type="SUPFAM" id="SSF46689">
    <property type="entry name" value="Homeodomain-like"/>
    <property type="match status" value="1"/>
</dbReference>
<dbReference type="AlphaFoldDB" id="A0A074LJG7"/>
<dbReference type="InterPro" id="IPR001647">
    <property type="entry name" value="HTH_TetR"/>
</dbReference>
<dbReference type="PRINTS" id="PR00455">
    <property type="entry name" value="HTHTETR"/>
</dbReference>